<dbReference type="RefSeq" id="WP_037169996.1">
    <property type="nucleotide sequence ID" value="NZ_JOKI01000055.1"/>
</dbReference>
<organism evidence="3 4">
    <name type="scientific">Pseudorhizobium pelagicum</name>
    <dbReference type="NCBI Taxonomy" id="1509405"/>
    <lineage>
        <taxon>Bacteria</taxon>
        <taxon>Pseudomonadati</taxon>
        <taxon>Pseudomonadota</taxon>
        <taxon>Alphaproteobacteria</taxon>
        <taxon>Hyphomicrobiales</taxon>
        <taxon>Rhizobiaceae</taxon>
        <taxon>Rhizobium/Agrobacterium group</taxon>
        <taxon>Pseudorhizobium</taxon>
    </lineage>
</organism>
<feature type="transmembrane region" description="Helical" evidence="1">
    <location>
        <begin position="152"/>
        <end position="181"/>
    </location>
</feature>
<feature type="domain" description="DUF112" evidence="2">
    <location>
        <begin position="20"/>
        <end position="438"/>
    </location>
</feature>
<comment type="caution">
    <text evidence="3">The sequence shown here is derived from an EMBL/GenBank/DDBJ whole genome shotgun (WGS) entry which is preliminary data.</text>
</comment>
<keyword evidence="1" id="KW-0812">Transmembrane</keyword>
<proteinExistence type="predicted"/>
<dbReference type="PANTHER" id="PTHR35342:SF5">
    <property type="entry name" value="TRICARBOXYLIC TRANSPORT PROTEIN"/>
    <property type="match status" value="1"/>
</dbReference>
<accession>A0A922T9C1</accession>
<evidence type="ECO:0000313" key="3">
    <source>
        <dbReference type="EMBL" id="KEQ02346.1"/>
    </source>
</evidence>
<evidence type="ECO:0000259" key="2">
    <source>
        <dbReference type="Pfam" id="PF01970"/>
    </source>
</evidence>
<keyword evidence="4" id="KW-1185">Reference proteome</keyword>
<dbReference type="PANTHER" id="PTHR35342">
    <property type="entry name" value="TRICARBOXYLIC TRANSPORT PROTEIN"/>
    <property type="match status" value="1"/>
</dbReference>
<feature type="transmembrane region" description="Helical" evidence="1">
    <location>
        <begin position="469"/>
        <end position="489"/>
    </location>
</feature>
<feature type="transmembrane region" description="Helical" evidence="1">
    <location>
        <begin position="258"/>
        <end position="281"/>
    </location>
</feature>
<evidence type="ECO:0000256" key="1">
    <source>
        <dbReference type="SAM" id="Phobius"/>
    </source>
</evidence>
<protein>
    <recommendedName>
        <fullName evidence="2">DUF112 domain-containing protein</fullName>
    </recommendedName>
</protein>
<gene>
    <name evidence="3" type="ORF">GV68_22245</name>
</gene>
<feature type="transmembrane region" description="Helical" evidence="1">
    <location>
        <begin position="45"/>
        <end position="69"/>
    </location>
</feature>
<evidence type="ECO:0000313" key="4">
    <source>
        <dbReference type="Proteomes" id="UP000052167"/>
    </source>
</evidence>
<reference evidence="3 4" key="1">
    <citation type="submission" date="2014-06" db="EMBL/GenBank/DDBJ databases">
        <title>Rhizobium pelagicum/R2-400B4.</title>
        <authorList>
            <person name="Kimes N.E."/>
            <person name="Lopez-Perez M."/>
        </authorList>
    </citation>
    <scope>NUCLEOTIDE SEQUENCE [LARGE SCALE GENOMIC DNA]</scope>
    <source>
        <strain evidence="3 4">R2-400B4</strain>
    </source>
</reference>
<feature type="transmembrane region" description="Helical" evidence="1">
    <location>
        <begin position="109"/>
        <end position="132"/>
    </location>
</feature>
<name>A0A922T9C1_9HYPH</name>
<feature type="transmembrane region" description="Helical" evidence="1">
    <location>
        <begin position="354"/>
        <end position="381"/>
    </location>
</feature>
<dbReference type="AlphaFoldDB" id="A0A922T9C1"/>
<feature type="transmembrane region" description="Helical" evidence="1">
    <location>
        <begin position="388"/>
        <end position="407"/>
    </location>
</feature>
<feature type="transmembrane region" description="Helical" evidence="1">
    <location>
        <begin position="321"/>
        <end position="342"/>
    </location>
</feature>
<dbReference type="InterPro" id="IPR002823">
    <property type="entry name" value="DUF112_TM"/>
</dbReference>
<dbReference type="Proteomes" id="UP000052167">
    <property type="component" value="Unassembled WGS sequence"/>
</dbReference>
<dbReference type="EMBL" id="JOKJ01000057">
    <property type="protein sequence ID" value="KEQ02346.1"/>
    <property type="molecule type" value="Genomic_DNA"/>
</dbReference>
<keyword evidence="1" id="KW-1133">Transmembrane helix</keyword>
<dbReference type="Pfam" id="PF01970">
    <property type="entry name" value="TctA"/>
    <property type="match status" value="1"/>
</dbReference>
<feature type="transmembrane region" description="Helical" evidence="1">
    <location>
        <begin position="20"/>
        <end position="39"/>
    </location>
</feature>
<feature type="transmembrane region" description="Helical" evidence="1">
    <location>
        <begin position="193"/>
        <end position="217"/>
    </location>
</feature>
<sequence>MDLLQHLALGFETALTPVNLFYCFAGVLIGTLIGVLPGLGPAPTVAMLLPLSFGLPPVSGFIMLSGIFYGAQYGGSTTAILINTPGESSSVVTALEGYQMARRGRAGEALAMAAVGSFIAGTIATFIIALLAPPLAKAALLFGPAEYFSLMVLGLIAAIALASGSVLKAIAMAIIGLLLGLVGTDVTSGVQRYTFGVLDLFDGIAIVALAMGLFAVAEVLRNLEDPTQESVIVAQVTGLAAGLKSTRRAMGSILRGTAIGSLLGILPGGGATLSSFASYAMEKRLSREPEKFGTGVVEGLAGPESANNAGAQTSFIPMLTLGLPSNPVMALMIGALMIHGIQPGPNVISEQPELFWGLIASMWIGNLMLVILNLPLVGLWVRLLTFPYHLLFPTIIVITCIGVFSFSNSMFDVWMLIIFSVAGYVLVRLRCEPAPLLLGFILGPMMEEHLRRALLLSRGDPMVFVERPISATMLAVAALLIFAPALSIIRRRREEIFVEE</sequence>
<dbReference type="OrthoDB" id="9806425at2"/>
<keyword evidence="1" id="KW-0472">Membrane</keyword>